<dbReference type="PANTHER" id="PTHR43677">
    <property type="entry name" value="SHORT-CHAIN DEHYDROGENASE/REDUCTASE"/>
    <property type="match status" value="1"/>
</dbReference>
<organism evidence="2 3">
    <name type="scientific">Pedobacter metabolipauper</name>
    <dbReference type="NCBI Taxonomy" id="425513"/>
    <lineage>
        <taxon>Bacteria</taxon>
        <taxon>Pseudomonadati</taxon>
        <taxon>Bacteroidota</taxon>
        <taxon>Sphingobacteriia</taxon>
        <taxon>Sphingobacteriales</taxon>
        <taxon>Sphingobacteriaceae</taxon>
        <taxon>Pedobacter</taxon>
    </lineage>
</organism>
<keyword evidence="3" id="KW-1185">Reference proteome</keyword>
<dbReference type="Proteomes" id="UP000295620">
    <property type="component" value="Unassembled WGS sequence"/>
</dbReference>
<dbReference type="Pfam" id="PF00107">
    <property type="entry name" value="ADH_zinc_N"/>
    <property type="match status" value="1"/>
</dbReference>
<dbReference type="OrthoDB" id="9787435at2"/>
<dbReference type="GO" id="GO:0016491">
    <property type="term" value="F:oxidoreductase activity"/>
    <property type="evidence" value="ECO:0007669"/>
    <property type="project" value="InterPro"/>
</dbReference>
<dbReference type="SMART" id="SM00829">
    <property type="entry name" value="PKS_ER"/>
    <property type="match status" value="1"/>
</dbReference>
<gene>
    <name evidence="2" type="ORF">ATK78_4606</name>
</gene>
<evidence type="ECO:0000313" key="2">
    <source>
        <dbReference type="EMBL" id="TDQ06225.1"/>
    </source>
</evidence>
<dbReference type="RefSeq" id="WP_133578391.1">
    <property type="nucleotide sequence ID" value="NZ_SNYC01000010.1"/>
</dbReference>
<dbReference type="PANTHER" id="PTHR43677:SF11">
    <property type="entry name" value="ZINC-CONTAINING ALCOHOL DEHYDROGENASE"/>
    <property type="match status" value="1"/>
</dbReference>
<dbReference type="InterPro" id="IPR036291">
    <property type="entry name" value="NAD(P)-bd_dom_sf"/>
</dbReference>
<evidence type="ECO:0000313" key="3">
    <source>
        <dbReference type="Proteomes" id="UP000295620"/>
    </source>
</evidence>
<feature type="domain" description="Enoyl reductase (ER)" evidence="1">
    <location>
        <begin position="11"/>
        <end position="322"/>
    </location>
</feature>
<dbReference type="EMBL" id="SNYC01000010">
    <property type="protein sequence ID" value="TDQ06225.1"/>
    <property type="molecule type" value="Genomic_DNA"/>
</dbReference>
<dbReference type="Gene3D" id="3.90.180.10">
    <property type="entry name" value="Medium-chain alcohol dehydrogenases, catalytic domain"/>
    <property type="match status" value="1"/>
</dbReference>
<dbReference type="InterPro" id="IPR020843">
    <property type="entry name" value="ER"/>
</dbReference>
<dbReference type="SUPFAM" id="SSF51735">
    <property type="entry name" value="NAD(P)-binding Rossmann-fold domains"/>
    <property type="match status" value="1"/>
</dbReference>
<dbReference type="SUPFAM" id="SSF50129">
    <property type="entry name" value="GroES-like"/>
    <property type="match status" value="1"/>
</dbReference>
<dbReference type="AlphaFoldDB" id="A0A4V3D0K5"/>
<reference evidence="2 3" key="1">
    <citation type="submission" date="2019-03" db="EMBL/GenBank/DDBJ databases">
        <title>Genomic Encyclopedia of Archaeal and Bacterial Type Strains, Phase II (KMG-II): from individual species to whole genera.</title>
        <authorList>
            <person name="Goeker M."/>
        </authorList>
    </citation>
    <scope>NUCLEOTIDE SEQUENCE [LARGE SCALE GENOMIC DNA]</scope>
    <source>
        <strain evidence="2 3">DSM 19035</strain>
    </source>
</reference>
<dbReference type="Gene3D" id="3.40.50.720">
    <property type="entry name" value="NAD(P)-binding Rossmann-like Domain"/>
    <property type="match status" value="1"/>
</dbReference>
<comment type="caution">
    <text evidence="2">The sequence shown here is derived from an EMBL/GenBank/DDBJ whole genome shotgun (WGS) entry which is preliminary data.</text>
</comment>
<proteinExistence type="predicted"/>
<sequence>MKAIVMFQKGGIPKYVENFPEPEINNEEQLIMTVQAAAIKHLDKSSASGTHYSTEGDLSTAKVIGGDGVGFLEDGTKVFALGITGMMAEKAVIEKSRMIILPDGIDLAVAAALPNAVAGSAMALRYRAEIKAGDTVLINGATGFTGRIAVQLARHYGAEKIIATGRNEQSLHYLLGLGVDEVISIRQDDESFVARLKEIHKATPIDAVVDYLWGHPAELILEAIKGHGNFTHRTNYVTVGSMAGDKIQLSSEILRSVDLHLTGSGMGSWTKQQMKVLISEIIPEMLQLAAEGKLKVDVQTVPIEEIEKIWEMRVEDGKRLVVSIKN</sequence>
<evidence type="ECO:0000259" key="1">
    <source>
        <dbReference type="SMART" id="SM00829"/>
    </source>
</evidence>
<dbReference type="InterPro" id="IPR013149">
    <property type="entry name" value="ADH-like_C"/>
</dbReference>
<dbReference type="InterPro" id="IPR051397">
    <property type="entry name" value="Zn-ADH-like_protein"/>
</dbReference>
<dbReference type="InterPro" id="IPR011032">
    <property type="entry name" value="GroES-like_sf"/>
</dbReference>
<name>A0A4V3D0K5_9SPHI</name>
<accession>A0A4V3D0K5</accession>
<protein>
    <submittedName>
        <fullName evidence="2">NADPH:quinone reductase-like Zn-dependent oxidoreductase</fullName>
    </submittedName>
</protein>